<dbReference type="AlphaFoldDB" id="A0A511DFA5"/>
<dbReference type="Gene3D" id="3.40.50.150">
    <property type="entry name" value="Vaccinia Virus protein VP39"/>
    <property type="match status" value="1"/>
</dbReference>
<evidence type="ECO:0000313" key="1">
    <source>
        <dbReference type="EMBL" id="GEL23470.1"/>
    </source>
</evidence>
<dbReference type="GO" id="GO:0032259">
    <property type="term" value="P:methylation"/>
    <property type="evidence" value="ECO:0007669"/>
    <property type="project" value="UniProtKB-KW"/>
</dbReference>
<accession>A0A511DFA5</accession>
<evidence type="ECO:0000313" key="2">
    <source>
        <dbReference type="Proteomes" id="UP000321685"/>
    </source>
</evidence>
<dbReference type="SUPFAM" id="SSF53335">
    <property type="entry name" value="S-adenosyl-L-methionine-dependent methyltransferases"/>
    <property type="match status" value="1"/>
</dbReference>
<gene>
    <name evidence="1" type="ORF">PSU4_24240</name>
</gene>
<proteinExistence type="predicted"/>
<organism evidence="1 2">
    <name type="scientific">Pseudonocardia sulfidoxydans NBRC 16205</name>
    <dbReference type="NCBI Taxonomy" id="1223511"/>
    <lineage>
        <taxon>Bacteria</taxon>
        <taxon>Bacillati</taxon>
        <taxon>Actinomycetota</taxon>
        <taxon>Actinomycetes</taxon>
        <taxon>Pseudonocardiales</taxon>
        <taxon>Pseudonocardiaceae</taxon>
        <taxon>Pseudonocardia</taxon>
    </lineage>
</organism>
<keyword evidence="1" id="KW-0489">Methyltransferase</keyword>
<name>A0A511DFA5_9PSEU</name>
<reference evidence="1 2" key="1">
    <citation type="submission" date="2019-07" db="EMBL/GenBank/DDBJ databases">
        <title>Whole genome shotgun sequence of Pseudonocardia sulfidoxydans NBRC 16205.</title>
        <authorList>
            <person name="Hosoyama A."/>
            <person name="Uohara A."/>
            <person name="Ohji S."/>
            <person name="Ichikawa N."/>
        </authorList>
    </citation>
    <scope>NUCLEOTIDE SEQUENCE [LARGE SCALE GENOMIC DNA]</scope>
    <source>
        <strain evidence="1 2">NBRC 16205</strain>
    </source>
</reference>
<protein>
    <submittedName>
        <fullName evidence="1">Methyltransferase type 11</fullName>
    </submittedName>
</protein>
<dbReference type="GO" id="GO:0008168">
    <property type="term" value="F:methyltransferase activity"/>
    <property type="evidence" value="ECO:0007669"/>
    <property type="project" value="UniProtKB-KW"/>
</dbReference>
<comment type="caution">
    <text evidence="1">The sequence shown here is derived from an EMBL/GenBank/DDBJ whole genome shotgun (WGS) entry which is preliminary data.</text>
</comment>
<dbReference type="EMBL" id="BJVJ01000019">
    <property type="protein sequence ID" value="GEL23470.1"/>
    <property type="molecule type" value="Genomic_DNA"/>
</dbReference>
<keyword evidence="2" id="KW-1185">Reference proteome</keyword>
<dbReference type="Pfam" id="PF13489">
    <property type="entry name" value="Methyltransf_23"/>
    <property type="match status" value="1"/>
</dbReference>
<dbReference type="InterPro" id="IPR029063">
    <property type="entry name" value="SAM-dependent_MTases_sf"/>
</dbReference>
<sequence length="209" mass="21454">MSTAVHEPFDALLAGRGGHLHRDDGVVVAMDTNRWRATAGAADGWVLDRCRGPVVDLGCGPGRLVAALTGRGVPALGVDHSPVAHVLCRRRGAPMVRRDVFDPLPGEAAWSHVLLVDGNIGVGGDPVRLLARAAALLAPGGTVLVETGPHPGEWWCGTARPCADGALGDPVPWACVGADALRTVAPWAGLRVADVAVAAGRCFAELVAA</sequence>
<dbReference type="RefSeq" id="WP_246115065.1">
    <property type="nucleotide sequence ID" value="NZ_BJVJ01000019.1"/>
</dbReference>
<dbReference type="Proteomes" id="UP000321685">
    <property type="component" value="Unassembled WGS sequence"/>
</dbReference>
<keyword evidence="1" id="KW-0808">Transferase</keyword>